<dbReference type="AlphaFoldDB" id="E1ICB8"/>
<dbReference type="Pfam" id="PF06325">
    <property type="entry name" value="PrmA"/>
    <property type="match status" value="1"/>
</dbReference>
<dbReference type="GO" id="GO:0016279">
    <property type="term" value="F:protein-lysine N-methyltransferase activity"/>
    <property type="evidence" value="ECO:0007669"/>
    <property type="project" value="RHEA"/>
</dbReference>
<comment type="similarity">
    <text evidence="1 6">Belongs to the methyltransferase superfamily. PrmA family.</text>
</comment>
<dbReference type="HAMAP" id="MF_00735">
    <property type="entry name" value="Methyltr_PrmA"/>
    <property type="match status" value="1"/>
</dbReference>
<comment type="subcellular location">
    <subcellularLocation>
        <location evidence="6">Cytoplasm</location>
    </subcellularLocation>
</comment>
<dbReference type="InterPro" id="IPR004498">
    <property type="entry name" value="Ribosomal_PrmA_MeTrfase"/>
</dbReference>
<dbReference type="PANTHER" id="PTHR43648">
    <property type="entry name" value="ELECTRON TRANSFER FLAVOPROTEIN BETA SUBUNIT LYSINE METHYLTRANSFERASE"/>
    <property type="match status" value="1"/>
</dbReference>
<evidence type="ECO:0000313" key="8">
    <source>
        <dbReference type="Proteomes" id="UP000054010"/>
    </source>
</evidence>
<sequence length="322" mass="34733">MTWLELSVQVDNEAVESVSELLARYGYNGGVVAEPAWIPGDEGPEFSYDPNRPVTLRTYIPLDAQAEDVRQRLEQALWHFNQIRPLGPLQTRQLEEEDWANAWKQHYSIMRVGQRTVIVPSWLEYSPAPDDVVIALDPGMAFGTGLHPTTQLCLRLLETYAQPGLRTLDLGTGSGILAIAAAKLGAGPVLAIDNDPVAAQVAAENVRINQIEHVVTAGEGSLGAGQHMGHWLSGDFGEDHPADASTPPTTPQFNLIAANLIAKVLVILANDLAAALMPGGILVSSGIIDTKEADVVAAFEAAGLRQLERHVEGEWVALVHTR</sequence>
<dbReference type="GO" id="GO:0005737">
    <property type="term" value="C:cytoplasm"/>
    <property type="evidence" value="ECO:0007669"/>
    <property type="project" value="UniProtKB-SubCell"/>
</dbReference>
<name>E1ICB8_9CHLR</name>
<keyword evidence="7" id="KW-0687">Ribonucleoprotein</keyword>
<proteinExistence type="inferred from homology"/>
<dbReference type="SUPFAM" id="SSF53335">
    <property type="entry name" value="S-adenosyl-L-methionine-dependent methyltransferases"/>
    <property type="match status" value="1"/>
</dbReference>
<dbReference type="Proteomes" id="UP000054010">
    <property type="component" value="Unassembled WGS sequence"/>
</dbReference>
<evidence type="ECO:0000256" key="2">
    <source>
        <dbReference type="ARBA" id="ARBA00022490"/>
    </source>
</evidence>
<gene>
    <name evidence="6" type="primary">prmA</name>
    <name evidence="7" type="ORF">OSCT_0969</name>
</gene>
<keyword evidence="7" id="KW-0689">Ribosomal protein</keyword>
<keyword evidence="3 6" id="KW-0489">Methyltransferase</keyword>
<dbReference type="InterPro" id="IPR029063">
    <property type="entry name" value="SAM-dependent_MTases_sf"/>
</dbReference>
<evidence type="ECO:0000256" key="5">
    <source>
        <dbReference type="ARBA" id="ARBA00022691"/>
    </source>
</evidence>
<feature type="binding site" evidence="6">
    <location>
        <position position="193"/>
    </location>
    <ligand>
        <name>S-adenosyl-L-methionine</name>
        <dbReference type="ChEBI" id="CHEBI:59789"/>
    </ligand>
</feature>
<evidence type="ECO:0000313" key="7">
    <source>
        <dbReference type="EMBL" id="EFO81172.1"/>
    </source>
</evidence>
<dbReference type="CDD" id="cd02440">
    <property type="entry name" value="AdoMet_MTases"/>
    <property type="match status" value="1"/>
</dbReference>
<dbReference type="GO" id="GO:0005840">
    <property type="term" value="C:ribosome"/>
    <property type="evidence" value="ECO:0007669"/>
    <property type="project" value="UniProtKB-KW"/>
</dbReference>
<dbReference type="PANTHER" id="PTHR43648:SF1">
    <property type="entry name" value="ELECTRON TRANSFER FLAVOPROTEIN BETA SUBUNIT LYSINE METHYLTRANSFERASE"/>
    <property type="match status" value="1"/>
</dbReference>
<keyword evidence="8" id="KW-1185">Reference proteome</keyword>
<dbReference type="HOGENOM" id="CLU_049382_0_1_0"/>
<dbReference type="GO" id="GO:0032259">
    <property type="term" value="P:methylation"/>
    <property type="evidence" value="ECO:0007669"/>
    <property type="project" value="UniProtKB-KW"/>
</dbReference>
<dbReference type="STRING" id="765420.OSCT_0969"/>
<dbReference type="PIRSF" id="PIRSF000401">
    <property type="entry name" value="RPL11_MTase"/>
    <property type="match status" value="1"/>
</dbReference>
<keyword evidence="4 6" id="KW-0808">Transferase</keyword>
<comment type="caution">
    <text evidence="7">The sequence shown here is derived from an EMBL/GenBank/DDBJ whole genome shotgun (WGS) entry which is preliminary data.</text>
</comment>
<feature type="binding site" evidence="6">
    <location>
        <position position="259"/>
    </location>
    <ligand>
        <name>S-adenosyl-L-methionine</name>
        <dbReference type="ChEBI" id="CHEBI:59789"/>
    </ligand>
</feature>
<evidence type="ECO:0000256" key="3">
    <source>
        <dbReference type="ARBA" id="ARBA00022603"/>
    </source>
</evidence>
<comment type="function">
    <text evidence="6">Methylates ribosomal protein L11.</text>
</comment>
<comment type="catalytic activity">
    <reaction evidence="6">
        <text>L-lysyl-[protein] + 3 S-adenosyl-L-methionine = N(6),N(6),N(6)-trimethyl-L-lysyl-[protein] + 3 S-adenosyl-L-homocysteine + 3 H(+)</text>
        <dbReference type="Rhea" id="RHEA:54192"/>
        <dbReference type="Rhea" id="RHEA-COMP:9752"/>
        <dbReference type="Rhea" id="RHEA-COMP:13826"/>
        <dbReference type="ChEBI" id="CHEBI:15378"/>
        <dbReference type="ChEBI" id="CHEBI:29969"/>
        <dbReference type="ChEBI" id="CHEBI:57856"/>
        <dbReference type="ChEBI" id="CHEBI:59789"/>
        <dbReference type="ChEBI" id="CHEBI:61961"/>
    </reaction>
</comment>
<dbReference type="EC" id="2.1.1.-" evidence="6"/>
<keyword evidence="2 6" id="KW-0963">Cytoplasm</keyword>
<organism evidence="7 8">
    <name type="scientific">Oscillochloris trichoides DG-6</name>
    <dbReference type="NCBI Taxonomy" id="765420"/>
    <lineage>
        <taxon>Bacteria</taxon>
        <taxon>Bacillati</taxon>
        <taxon>Chloroflexota</taxon>
        <taxon>Chloroflexia</taxon>
        <taxon>Chloroflexales</taxon>
        <taxon>Chloroflexineae</taxon>
        <taxon>Oscillochloridaceae</taxon>
        <taxon>Oscillochloris</taxon>
    </lineage>
</organism>
<feature type="binding site" evidence="6">
    <location>
        <position position="150"/>
    </location>
    <ligand>
        <name>S-adenosyl-L-methionine</name>
        <dbReference type="ChEBI" id="CHEBI:59789"/>
    </ligand>
</feature>
<keyword evidence="5 6" id="KW-0949">S-adenosyl-L-methionine</keyword>
<dbReference type="EMBL" id="ADVR01000023">
    <property type="protein sequence ID" value="EFO81172.1"/>
    <property type="molecule type" value="Genomic_DNA"/>
</dbReference>
<evidence type="ECO:0000256" key="6">
    <source>
        <dbReference type="HAMAP-Rule" id="MF_00735"/>
    </source>
</evidence>
<dbReference type="eggNOG" id="COG2264">
    <property type="taxonomic scope" value="Bacteria"/>
</dbReference>
<feature type="binding site" evidence="6">
    <location>
        <position position="171"/>
    </location>
    <ligand>
        <name>S-adenosyl-L-methionine</name>
        <dbReference type="ChEBI" id="CHEBI:59789"/>
    </ligand>
</feature>
<reference evidence="7 8" key="1">
    <citation type="journal article" date="2011" name="J. Bacteriol.">
        <title>Draft genome sequence of the anoxygenic filamentous phototrophic bacterium Oscillochloris trichoides subsp. DG-6.</title>
        <authorList>
            <person name="Kuznetsov B.B."/>
            <person name="Ivanovsky R.N."/>
            <person name="Keppen O.I."/>
            <person name="Sukhacheva M.V."/>
            <person name="Bumazhkin B.K."/>
            <person name="Patutina E.O."/>
            <person name="Beletsky A.V."/>
            <person name="Mardanov A.V."/>
            <person name="Baslerov R.V."/>
            <person name="Panteleeva A.N."/>
            <person name="Kolganova T.V."/>
            <person name="Ravin N.V."/>
            <person name="Skryabin K.G."/>
        </authorList>
    </citation>
    <scope>NUCLEOTIDE SEQUENCE [LARGE SCALE GENOMIC DNA]</scope>
    <source>
        <strain evidence="7 8">DG-6</strain>
    </source>
</reference>
<dbReference type="Gene3D" id="3.40.50.150">
    <property type="entry name" value="Vaccinia Virus protein VP39"/>
    <property type="match status" value="1"/>
</dbReference>
<evidence type="ECO:0000256" key="1">
    <source>
        <dbReference type="ARBA" id="ARBA00009741"/>
    </source>
</evidence>
<accession>E1ICB8</accession>
<evidence type="ECO:0000256" key="4">
    <source>
        <dbReference type="ARBA" id="ARBA00022679"/>
    </source>
</evidence>
<dbReference type="InterPro" id="IPR050078">
    <property type="entry name" value="Ribosomal_L11_MeTrfase_PrmA"/>
</dbReference>
<protein>
    <recommendedName>
        <fullName evidence="6">Ribosomal protein L11 methyltransferase</fullName>
        <shortName evidence="6">L11 Mtase</shortName>
        <ecNumber evidence="6">2.1.1.-</ecNumber>
    </recommendedName>
</protein>